<evidence type="ECO:0000256" key="3">
    <source>
        <dbReference type="ARBA" id="ARBA00004931"/>
    </source>
</evidence>
<accession>A0A5M4AW51</accession>
<dbReference type="Proteomes" id="UP000391834">
    <property type="component" value="Unassembled WGS sequence"/>
</dbReference>
<evidence type="ECO:0000256" key="8">
    <source>
        <dbReference type="ARBA" id="ARBA00048212"/>
    </source>
</evidence>
<dbReference type="GO" id="GO:0004084">
    <property type="term" value="F:branched-chain-amino-acid transaminase activity"/>
    <property type="evidence" value="ECO:0007669"/>
    <property type="project" value="UniProtKB-EC"/>
</dbReference>
<keyword evidence="7 12" id="KW-0663">Pyridoxal phosphate</keyword>
<dbReference type="EC" id="2.6.1.42" evidence="6"/>
<evidence type="ECO:0000313" key="14">
    <source>
        <dbReference type="Proteomes" id="UP000391834"/>
    </source>
</evidence>
<sequence>MAQMRSEDHPMSSNFPVELYEVIRVIRKVPLFLEEHLNRLYQSARLAEVHHLPGPVALEEKLISFLRNSDVSEGNIRLSLTVSSEEDVPEPALAFIPHRYPEDRNFAEGVRLRTLMAQRELPNAKIYRPVLRQRTDEIIAHGKYYEVLLVNHEGYITEGSRSNIFFVKGNRLYTPPTMQVLPGVTRKVILRLCIENDILISEEPIKLSELDTFDAVFISGTSVKVLPVSHIDHHEFDNGNMLVRRIGRLYDEQIESYIRNKIMP</sequence>
<comment type="pathway">
    <text evidence="2">Amino-acid biosynthesis; L-isoleucine biosynthesis; L-isoleucine from 2-oxobutanoate: step 4/4.</text>
</comment>
<evidence type="ECO:0000256" key="6">
    <source>
        <dbReference type="ARBA" id="ARBA00013053"/>
    </source>
</evidence>
<evidence type="ECO:0000256" key="11">
    <source>
        <dbReference type="RuleBase" id="RU004106"/>
    </source>
</evidence>
<reference evidence="13 14" key="1">
    <citation type="submission" date="2019-10" db="EMBL/GenBank/DDBJ databases">
        <title>Prolixibacter strains distinguished by the presence of nitrate reductase genes were adept at nitrate-dependent anaerobic corrosion of metallic iron and carbon steel.</title>
        <authorList>
            <person name="Iino T."/>
            <person name="Shono N."/>
            <person name="Ito K."/>
            <person name="Nakamura R."/>
            <person name="Sueoka K."/>
            <person name="Harayama S."/>
            <person name="Ohkuma M."/>
        </authorList>
    </citation>
    <scope>NUCLEOTIDE SEQUENCE [LARGE SCALE GENOMIC DNA]</scope>
    <source>
        <strain evidence="13 14">JCM 13498</strain>
    </source>
</reference>
<name>A0A5M4AW51_9BACT</name>
<dbReference type="OrthoDB" id="9805628at2"/>
<evidence type="ECO:0000313" key="13">
    <source>
        <dbReference type="EMBL" id="GET31801.1"/>
    </source>
</evidence>
<dbReference type="GO" id="GO:0046394">
    <property type="term" value="P:carboxylic acid biosynthetic process"/>
    <property type="evidence" value="ECO:0007669"/>
    <property type="project" value="UniProtKB-ARBA"/>
</dbReference>
<dbReference type="Pfam" id="PF01063">
    <property type="entry name" value="Aminotran_4"/>
    <property type="match status" value="1"/>
</dbReference>
<dbReference type="GO" id="GO:0005829">
    <property type="term" value="C:cytosol"/>
    <property type="evidence" value="ECO:0007669"/>
    <property type="project" value="TreeGrafter"/>
</dbReference>
<dbReference type="FunFam" id="3.20.10.10:FF:000002">
    <property type="entry name" value="D-alanine aminotransferase"/>
    <property type="match status" value="1"/>
</dbReference>
<keyword evidence="13" id="KW-0032">Aminotransferase</keyword>
<evidence type="ECO:0000256" key="4">
    <source>
        <dbReference type="ARBA" id="ARBA00005072"/>
    </source>
</evidence>
<comment type="pathway">
    <text evidence="3">Amino-acid biosynthesis; L-valine biosynthesis; L-valine from pyruvate: step 4/4.</text>
</comment>
<evidence type="ECO:0000256" key="9">
    <source>
        <dbReference type="ARBA" id="ARBA00048798"/>
    </source>
</evidence>
<dbReference type="Gene3D" id="3.30.470.10">
    <property type="match status" value="1"/>
</dbReference>
<comment type="cofactor">
    <cofactor evidence="1 12">
        <name>pyridoxal 5'-phosphate</name>
        <dbReference type="ChEBI" id="CHEBI:597326"/>
    </cofactor>
</comment>
<dbReference type="InterPro" id="IPR036038">
    <property type="entry name" value="Aminotransferase-like"/>
</dbReference>
<organism evidence="13 14">
    <name type="scientific">Prolixibacter bellariivorans</name>
    <dbReference type="NCBI Taxonomy" id="314319"/>
    <lineage>
        <taxon>Bacteria</taxon>
        <taxon>Pseudomonadati</taxon>
        <taxon>Bacteroidota</taxon>
        <taxon>Bacteroidia</taxon>
        <taxon>Marinilabiliales</taxon>
        <taxon>Prolixibacteraceae</taxon>
        <taxon>Prolixibacter</taxon>
    </lineage>
</organism>
<comment type="similarity">
    <text evidence="5 11">Belongs to the class-IV pyridoxal-phosphate-dependent aminotransferase family.</text>
</comment>
<protein>
    <recommendedName>
        <fullName evidence="6">branched-chain-amino-acid transaminase</fullName>
        <ecNumber evidence="6">2.6.1.42</ecNumber>
    </recommendedName>
</protein>
<comment type="catalytic activity">
    <reaction evidence="9">
        <text>L-isoleucine + 2-oxoglutarate = (S)-3-methyl-2-oxopentanoate + L-glutamate</text>
        <dbReference type="Rhea" id="RHEA:24801"/>
        <dbReference type="ChEBI" id="CHEBI:16810"/>
        <dbReference type="ChEBI" id="CHEBI:29985"/>
        <dbReference type="ChEBI" id="CHEBI:35146"/>
        <dbReference type="ChEBI" id="CHEBI:58045"/>
        <dbReference type="EC" id="2.6.1.42"/>
    </reaction>
</comment>
<comment type="catalytic activity">
    <reaction evidence="10">
        <text>L-leucine + 2-oxoglutarate = 4-methyl-2-oxopentanoate + L-glutamate</text>
        <dbReference type="Rhea" id="RHEA:18321"/>
        <dbReference type="ChEBI" id="CHEBI:16810"/>
        <dbReference type="ChEBI" id="CHEBI:17865"/>
        <dbReference type="ChEBI" id="CHEBI:29985"/>
        <dbReference type="ChEBI" id="CHEBI:57427"/>
        <dbReference type="EC" id="2.6.1.42"/>
    </reaction>
</comment>
<dbReference type="InterPro" id="IPR043132">
    <property type="entry name" value="BCAT-like_C"/>
</dbReference>
<dbReference type="InterPro" id="IPR018300">
    <property type="entry name" value="Aminotrans_IV_CS"/>
</dbReference>
<proteinExistence type="inferred from homology"/>
<evidence type="ECO:0000256" key="12">
    <source>
        <dbReference type="RuleBase" id="RU004516"/>
    </source>
</evidence>
<dbReference type="SUPFAM" id="SSF56752">
    <property type="entry name" value="D-aminoacid aminotransferase-like PLP-dependent enzymes"/>
    <property type="match status" value="1"/>
</dbReference>
<dbReference type="AlphaFoldDB" id="A0A5M4AW51"/>
<evidence type="ECO:0000256" key="2">
    <source>
        <dbReference type="ARBA" id="ARBA00004824"/>
    </source>
</evidence>
<comment type="pathway">
    <text evidence="4">Amino-acid biosynthesis; L-leucine biosynthesis; L-leucine from 3-methyl-2-oxobutanoate: step 4/4.</text>
</comment>
<dbReference type="GO" id="GO:0008652">
    <property type="term" value="P:amino acid biosynthetic process"/>
    <property type="evidence" value="ECO:0007669"/>
    <property type="project" value="UniProtKB-ARBA"/>
</dbReference>
<dbReference type="InterPro" id="IPR043131">
    <property type="entry name" value="BCAT-like_N"/>
</dbReference>
<keyword evidence="13" id="KW-0808">Transferase</keyword>
<evidence type="ECO:0000256" key="10">
    <source>
        <dbReference type="ARBA" id="ARBA00049229"/>
    </source>
</evidence>
<comment type="catalytic activity">
    <reaction evidence="8">
        <text>L-valine + 2-oxoglutarate = 3-methyl-2-oxobutanoate + L-glutamate</text>
        <dbReference type="Rhea" id="RHEA:24813"/>
        <dbReference type="ChEBI" id="CHEBI:11851"/>
        <dbReference type="ChEBI" id="CHEBI:16810"/>
        <dbReference type="ChEBI" id="CHEBI:29985"/>
        <dbReference type="ChEBI" id="CHEBI:57762"/>
        <dbReference type="EC" id="2.6.1.42"/>
    </reaction>
</comment>
<dbReference type="PROSITE" id="PS00770">
    <property type="entry name" value="AA_TRANSFER_CLASS_4"/>
    <property type="match status" value="1"/>
</dbReference>
<dbReference type="RefSeq" id="WP_027586277.1">
    <property type="nucleotide sequence ID" value="NZ_BLAX01000001.1"/>
</dbReference>
<comment type="caution">
    <text evidence="13">The sequence shown here is derived from an EMBL/GenBank/DDBJ whole genome shotgun (WGS) entry which is preliminary data.</text>
</comment>
<dbReference type="CDD" id="cd00449">
    <property type="entry name" value="PLPDE_IV"/>
    <property type="match status" value="1"/>
</dbReference>
<dbReference type="InterPro" id="IPR050571">
    <property type="entry name" value="Class-IV_PLP-Dep_Aminotrnsfr"/>
</dbReference>
<dbReference type="EMBL" id="BLAX01000001">
    <property type="protein sequence ID" value="GET31801.1"/>
    <property type="molecule type" value="Genomic_DNA"/>
</dbReference>
<evidence type="ECO:0000256" key="5">
    <source>
        <dbReference type="ARBA" id="ARBA00009320"/>
    </source>
</evidence>
<dbReference type="InterPro" id="IPR001544">
    <property type="entry name" value="Aminotrans_IV"/>
</dbReference>
<gene>
    <name evidence="13" type="ORF">PbJCM13498_06640</name>
</gene>
<keyword evidence="14" id="KW-1185">Reference proteome</keyword>
<dbReference type="PANTHER" id="PTHR42743:SF11">
    <property type="entry name" value="AMINODEOXYCHORISMATE LYASE"/>
    <property type="match status" value="1"/>
</dbReference>
<evidence type="ECO:0000256" key="7">
    <source>
        <dbReference type="ARBA" id="ARBA00022898"/>
    </source>
</evidence>
<evidence type="ECO:0000256" key="1">
    <source>
        <dbReference type="ARBA" id="ARBA00001933"/>
    </source>
</evidence>
<dbReference type="PANTHER" id="PTHR42743">
    <property type="entry name" value="AMINO-ACID AMINOTRANSFERASE"/>
    <property type="match status" value="1"/>
</dbReference>
<dbReference type="Gene3D" id="3.20.10.10">
    <property type="entry name" value="D-amino Acid Aminotransferase, subunit A, domain 2"/>
    <property type="match status" value="1"/>
</dbReference>